<evidence type="ECO:0000313" key="2">
    <source>
        <dbReference type="EMBL" id="PQQ09200.1"/>
    </source>
</evidence>
<proteinExistence type="predicted"/>
<sequence length="108" mass="12109">MKHTLTMDMRGSTKRKTTEKPNPVVPALNAPNATTLPYNKSCAKCTPSSIKTRKLEAEDNDDWRPALKGVWVVLHFGPKHKSLGSSTRSHNNAKLWKWLHVGWGSGQF</sequence>
<feature type="compositionally biased region" description="Low complexity" evidence="1">
    <location>
        <begin position="21"/>
        <end position="33"/>
    </location>
</feature>
<dbReference type="AlphaFoldDB" id="A0A314YRV1"/>
<evidence type="ECO:0000313" key="3">
    <source>
        <dbReference type="Proteomes" id="UP000250321"/>
    </source>
</evidence>
<organism evidence="2 3">
    <name type="scientific">Prunus yedoensis var. nudiflora</name>
    <dbReference type="NCBI Taxonomy" id="2094558"/>
    <lineage>
        <taxon>Eukaryota</taxon>
        <taxon>Viridiplantae</taxon>
        <taxon>Streptophyta</taxon>
        <taxon>Embryophyta</taxon>
        <taxon>Tracheophyta</taxon>
        <taxon>Spermatophyta</taxon>
        <taxon>Magnoliopsida</taxon>
        <taxon>eudicotyledons</taxon>
        <taxon>Gunneridae</taxon>
        <taxon>Pentapetalae</taxon>
        <taxon>rosids</taxon>
        <taxon>fabids</taxon>
        <taxon>Rosales</taxon>
        <taxon>Rosaceae</taxon>
        <taxon>Amygdaloideae</taxon>
        <taxon>Amygdaleae</taxon>
        <taxon>Prunus</taxon>
    </lineage>
</organism>
<dbReference type="Proteomes" id="UP000250321">
    <property type="component" value="Unassembled WGS sequence"/>
</dbReference>
<protein>
    <submittedName>
        <fullName evidence="2">Uncharacterized protein</fullName>
    </submittedName>
</protein>
<evidence type="ECO:0000256" key="1">
    <source>
        <dbReference type="SAM" id="MobiDB-lite"/>
    </source>
</evidence>
<dbReference type="EMBL" id="PJQY01000637">
    <property type="protein sequence ID" value="PQQ09200.1"/>
    <property type="molecule type" value="Genomic_DNA"/>
</dbReference>
<accession>A0A314YRV1</accession>
<name>A0A314YRV1_PRUYE</name>
<reference evidence="2 3" key="1">
    <citation type="submission" date="2018-02" db="EMBL/GenBank/DDBJ databases">
        <title>Draft genome of wild Prunus yedoensis var. nudiflora.</title>
        <authorList>
            <person name="Baek S."/>
            <person name="Kim J.-H."/>
            <person name="Choi K."/>
            <person name="Kim G.-B."/>
            <person name="Cho A."/>
            <person name="Jang H."/>
            <person name="Shin C.-H."/>
            <person name="Yu H.-J."/>
            <person name="Mun J.-H."/>
        </authorList>
    </citation>
    <scope>NUCLEOTIDE SEQUENCE [LARGE SCALE GENOMIC DNA]</scope>
    <source>
        <strain evidence="3">cv. Jeju island</strain>
        <tissue evidence="2">Leaf</tissue>
    </source>
</reference>
<gene>
    <name evidence="2" type="ORF">Pyn_31345</name>
</gene>
<keyword evidence="3" id="KW-1185">Reference proteome</keyword>
<feature type="region of interest" description="Disordered" evidence="1">
    <location>
        <begin position="1"/>
        <end position="33"/>
    </location>
</feature>
<comment type="caution">
    <text evidence="2">The sequence shown here is derived from an EMBL/GenBank/DDBJ whole genome shotgun (WGS) entry which is preliminary data.</text>
</comment>